<keyword evidence="5" id="KW-0539">Nucleus</keyword>
<keyword evidence="4" id="KW-0804">Transcription</keyword>
<feature type="domain" description="Zn(2)-C6 fungal-type" evidence="7">
    <location>
        <begin position="21"/>
        <end position="51"/>
    </location>
</feature>
<dbReference type="CDD" id="cd00067">
    <property type="entry name" value="GAL4"/>
    <property type="match status" value="1"/>
</dbReference>
<keyword evidence="1" id="KW-0479">Metal-binding</keyword>
<dbReference type="PROSITE" id="PS00463">
    <property type="entry name" value="ZN2_CY6_FUNGAL_1"/>
    <property type="match status" value="1"/>
</dbReference>
<dbReference type="SUPFAM" id="SSF57701">
    <property type="entry name" value="Zn2/Cys6 DNA-binding domain"/>
    <property type="match status" value="1"/>
</dbReference>
<dbReference type="PRINTS" id="PR00755">
    <property type="entry name" value="AFLATOXINBRP"/>
</dbReference>
<dbReference type="Pfam" id="PF08493">
    <property type="entry name" value="AflR"/>
    <property type="match status" value="1"/>
</dbReference>
<dbReference type="PROSITE" id="PS50048">
    <property type="entry name" value="ZN2_CY6_FUNGAL_2"/>
    <property type="match status" value="1"/>
</dbReference>
<dbReference type="EMBL" id="MU001872">
    <property type="protein sequence ID" value="KAF2795017.1"/>
    <property type="molecule type" value="Genomic_DNA"/>
</dbReference>
<feature type="region of interest" description="Disordered" evidence="6">
    <location>
        <begin position="56"/>
        <end position="114"/>
    </location>
</feature>
<evidence type="ECO:0000256" key="4">
    <source>
        <dbReference type="ARBA" id="ARBA00023163"/>
    </source>
</evidence>
<keyword evidence="9" id="KW-1185">Reference proteome</keyword>
<dbReference type="Pfam" id="PF00172">
    <property type="entry name" value="Zn_clus"/>
    <property type="match status" value="1"/>
</dbReference>
<proteinExistence type="predicted"/>
<feature type="region of interest" description="Disordered" evidence="6">
    <location>
        <begin position="132"/>
        <end position="160"/>
    </location>
</feature>
<evidence type="ECO:0000313" key="8">
    <source>
        <dbReference type="EMBL" id="KAF2795017.1"/>
    </source>
</evidence>
<dbReference type="GO" id="GO:0000981">
    <property type="term" value="F:DNA-binding transcription factor activity, RNA polymerase II-specific"/>
    <property type="evidence" value="ECO:0007669"/>
    <property type="project" value="InterPro"/>
</dbReference>
<dbReference type="InterPro" id="IPR036864">
    <property type="entry name" value="Zn2-C6_fun-type_DNA-bd_sf"/>
</dbReference>
<name>A0A6A6XH99_9PLEO</name>
<reference evidence="8" key="1">
    <citation type="journal article" date="2020" name="Stud. Mycol.">
        <title>101 Dothideomycetes genomes: a test case for predicting lifestyles and emergence of pathogens.</title>
        <authorList>
            <person name="Haridas S."/>
            <person name="Albert R."/>
            <person name="Binder M."/>
            <person name="Bloem J."/>
            <person name="Labutti K."/>
            <person name="Salamov A."/>
            <person name="Andreopoulos B."/>
            <person name="Baker S."/>
            <person name="Barry K."/>
            <person name="Bills G."/>
            <person name="Bluhm B."/>
            <person name="Cannon C."/>
            <person name="Castanera R."/>
            <person name="Culley D."/>
            <person name="Daum C."/>
            <person name="Ezra D."/>
            <person name="Gonzalez J."/>
            <person name="Henrissat B."/>
            <person name="Kuo A."/>
            <person name="Liang C."/>
            <person name="Lipzen A."/>
            <person name="Lutzoni F."/>
            <person name="Magnuson J."/>
            <person name="Mondo S."/>
            <person name="Nolan M."/>
            <person name="Ohm R."/>
            <person name="Pangilinan J."/>
            <person name="Park H.-J."/>
            <person name="Ramirez L."/>
            <person name="Alfaro M."/>
            <person name="Sun H."/>
            <person name="Tritt A."/>
            <person name="Yoshinaga Y."/>
            <person name="Zwiers L.-H."/>
            <person name="Turgeon B."/>
            <person name="Goodwin S."/>
            <person name="Spatafora J."/>
            <person name="Crous P."/>
            <person name="Grigoriev I."/>
        </authorList>
    </citation>
    <scope>NUCLEOTIDE SEQUENCE</scope>
    <source>
        <strain evidence="8">CBS 109.77</strain>
    </source>
</reference>
<evidence type="ECO:0000256" key="3">
    <source>
        <dbReference type="ARBA" id="ARBA00023125"/>
    </source>
</evidence>
<sequence length="468" mass="49954">MSTPRRLDTVSNHGAVVLRSSCDACTEVKMACSRGKPTCARCARRGEVCIYGPMKRAGRKKQQHDLSQPQPQPQPQRQPPRKVGVGSRQRSSSTRVHLPSPSSSMTIGNPNDSLSSHQLLSLDLSIHVPEDPSDTYAFTLPPPSEGPEIESENRPELRNSGQINEASMSGAEDSNMTINASAGADIGIFTPLGVGLGAFDDSDWMLLSPAFPQGEPNAYTPSHSSAVPSGCVSNLGSTRTPSNTSPSDNCLAVAMSVLSALTPPLEVCAGMPINEGNKQRRDSARTDVGASKSASNNGFDEVMQRNLASIDSISLILKCPCAMNSSVVLILAHIIFQILAWYTAAAGVPCVATCLPLGQRTQLPQVPPPIASSMAGYDLTEEGTQDRVICQTVLSKMHSVRTLVEDLSRILLCVRKKATHSRFQGQDTEGLMNLSTSPPSALAISLESELRRCLRDVSRAIVAKLAEV</sequence>
<dbReference type="GO" id="GO:0008270">
    <property type="term" value="F:zinc ion binding"/>
    <property type="evidence" value="ECO:0007669"/>
    <property type="project" value="InterPro"/>
</dbReference>
<dbReference type="Proteomes" id="UP000799757">
    <property type="component" value="Unassembled WGS sequence"/>
</dbReference>
<dbReference type="OrthoDB" id="2328572at2759"/>
<accession>A0A6A6XH99</accession>
<dbReference type="InterPro" id="IPR013700">
    <property type="entry name" value="AflR"/>
</dbReference>
<dbReference type="InterPro" id="IPR001138">
    <property type="entry name" value="Zn2Cys6_DnaBD"/>
</dbReference>
<evidence type="ECO:0000256" key="5">
    <source>
        <dbReference type="ARBA" id="ARBA00023242"/>
    </source>
</evidence>
<organism evidence="8 9">
    <name type="scientific">Melanomma pulvis-pyrius CBS 109.77</name>
    <dbReference type="NCBI Taxonomy" id="1314802"/>
    <lineage>
        <taxon>Eukaryota</taxon>
        <taxon>Fungi</taxon>
        <taxon>Dikarya</taxon>
        <taxon>Ascomycota</taxon>
        <taxon>Pezizomycotina</taxon>
        <taxon>Dothideomycetes</taxon>
        <taxon>Pleosporomycetidae</taxon>
        <taxon>Pleosporales</taxon>
        <taxon>Melanommataceae</taxon>
        <taxon>Melanomma</taxon>
    </lineage>
</organism>
<evidence type="ECO:0000259" key="7">
    <source>
        <dbReference type="PROSITE" id="PS50048"/>
    </source>
</evidence>
<dbReference type="GO" id="GO:0045122">
    <property type="term" value="P:aflatoxin biosynthetic process"/>
    <property type="evidence" value="ECO:0007669"/>
    <property type="project" value="InterPro"/>
</dbReference>
<keyword evidence="2" id="KW-0805">Transcription regulation</keyword>
<feature type="compositionally biased region" description="Polar residues" evidence="6">
    <location>
        <begin position="88"/>
        <end position="112"/>
    </location>
</feature>
<keyword evidence="3" id="KW-0238">DNA-binding</keyword>
<dbReference type="InterPro" id="IPR050675">
    <property type="entry name" value="OAF3"/>
</dbReference>
<feature type="region of interest" description="Disordered" evidence="6">
    <location>
        <begin position="272"/>
        <end position="295"/>
    </location>
</feature>
<dbReference type="PANTHER" id="PTHR31069">
    <property type="entry name" value="OLEATE-ACTIVATED TRANSCRIPTION FACTOR 1-RELATED"/>
    <property type="match status" value="1"/>
</dbReference>
<protein>
    <recommendedName>
        <fullName evidence="7">Zn(2)-C6 fungal-type domain-containing protein</fullName>
    </recommendedName>
</protein>
<dbReference type="Gene3D" id="4.10.240.10">
    <property type="entry name" value="Zn(2)-C6 fungal-type DNA-binding domain"/>
    <property type="match status" value="1"/>
</dbReference>
<gene>
    <name evidence="8" type="ORF">K505DRAFT_324361</name>
</gene>
<dbReference type="PANTHER" id="PTHR31069:SF31">
    <property type="entry name" value="MONODICTYPHENONE CLUSTER TRANSCRIPTION FACTOR-RELATED"/>
    <property type="match status" value="1"/>
</dbReference>
<evidence type="ECO:0000313" key="9">
    <source>
        <dbReference type="Proteomes" id="UP000799757"/>
    </source>
</evidence>
<dbReference type="GO" id="GO:0005634">
    <property type="term" value="C:nucleus"/>
    <property type="evidence" value="ECO:0007669"/>
    <property type="project" value="InterPro"/>
</dbReference>
<evidence type="ECO:0000256" key="1">
    <source>
        <dbReference type="ARBA" id="ARBA00022723"/>
    </source>
</evidence>
<dbReference type="AlphaFoldDB" id="A0A6A6XH99"/>
<dbReference type="SMART" id="SM00066">
    <property type="entry name" value="GAL4"/>
    <property type="match status" value="1"/>
</dbReference>
<evidence type="ECO:0000256" key="6">
    <source>
        <dbReference type="SAM" id="MobiDB-lite"/>
    </source>
</evidence>
<evidence type="ECO:0000256" key="2">
    <source>
        <dbReference type="ARBA" id="ARBA00023015"/>
    </source>
</evidence>
<dbReference type="GO" id="GO:0003677">
    <property type="term" value="F:DNA binding"/>
    <property type="evidence" value="ECO:0007669"/>
    <property type="project" value="UniProtKB-KW"/>
</dbReference>